<feature type="compositionally biased region" description="Polar residues" evidence="1">
    <location>
        <begin position="71"/>
        <end position="81"/>
    </location>
</feature>
<organism evidence="2">
    <name type="scientific">Anopheles sinensis</name>
    <name type="common">Mosquito</name>
    <dbReference type="NCBI Taxonomy" id="74873"/>
    <lineage>
        <taxon>Eukaryota</taxon>
        <taxon>Metazoa</taxon>
        <taxon>Ecdysozoa</taxon>
        <taxon>Arthropoda</taxon>
        <taxon>Hexapoda</taxon>
        <taxon>Insecta</taxon>
        <taxon>Pterygota</taxon>
        <taxon>Neoptera</taxon>
        <taxon>Endopterygota</taxon>
        <taxon>Diptera</taxon>
        <taxon>Nematocera</taxon>
        <taxon>Culicoidea</taxon>
        <taxon>Culicidae</taxon>
        <taxon>Anophelinae</taxon>
        <taxon>Anopheles</taxon>
    </lineage>
</organism>
<name>A0A084WFG1_ANOSI</name>
<accession>A0A084WFG1</accession>
<feature type="region of interest" description="Disordered" evidence="1">
    <location>
        <begin position="55"/>
        <end position="81"/>
    </location>
</feature>
<evidence type="ECO:0000313" key="4">
    <source>
        <dbReference type="Proteomes" id="UP000030765"/>
    </source>
</evidence>
<evidence type="ECO:0000256" key="1">
    <source>
        <dbReference type="SAM" id="MobiDB-lite"/>
    </source>
</evidence>
<evidence type="ECO:0000313" key="3">
    <source>
        <dbReference type="EnsemblMetazoa" id="ASIC016956-PA"/>
    </source>
</evidence>
<dbReference type="EMBL" id="ATLV01023347">
    <property type="status" value="NOT_ANNOTATED_CDS"/>
    <property type="molecule type" value="Genomic_DNA"/>
</dbReference>
<dbReference type="AlphaFoldDB" id="A0A084WFG1"/>
<proteinExistence type="predicted"/>
<dbReference type="EnsemblMetazoa" id="ASIC016956-RA">
    <property type="protein sequence ID" value="ASIC016956-PA"/>
    <property type="gene ID" value="ASIC016956"/>
</dbReference>
<gene>
    <name evidence="2" type="ORF">ZHAS_00016956</name>
</gene>
<dbReference type="VEuPathDB" id="VectorBase:ASIC016956"/>
<evidence type="ECO:0000313" key="2">
    <source>
        <dbReference type="EMBL" id="KFB48955.1"/>
    </source>
</evidence>
<reference evidence="3" key="2">
    <citation type="submission" date="2020-05" db="UniProtKB">
        <authorList>
            <consortium name="EnsemblMetazoa"/>
        </authorList>
    </citation>
    <scope>IDENTIFICATION</scope>
</reference>
<dbReference type="EMBL" id="KE525342">
    <property type="protein sequence ID" value="KFB48955.1"/>
    <property type="molecule type" value="Genomic_DNA"/>
</dbReference>
<keyword evidence="4" id="KW-1185">Reference proteome</keyword>
<reference evidence="2 4" key="1">
    <citation type="journal article" date="2014" name="BMC Genomics">
        <title>Genome sequence of Anopheles sinensis provides insight into genetics basis of mosquito competence for malaria parasites.</title>
        <authorList>
            <person name="Zhou D."/>
            <person name="Zhang D."/>
            <person name="Ding G."/>
            <person name="Shi L."/>
            <person name="Hou Q."/>
            <person name="Ye Y."/>
            <person name="Xu Y."/>
            <person name="Zhou H."/>
            <person name="Xiong C."/>
            <person name="Li S."/>
            <person name="Yu J."/>
            <person name="Hong S."/>
            <person name="Yu X."/>
            <person name="Zou P."/>
            <person name="Chen C."/>
            <person name="Chang X."/>
            <person name="Wang W."/>
            <person name="Lv Y."/>
            <person name="Sun Y."/>
            <person name="Ma L."/>
            <person name="Shen B."/>
            <person name="Zhu C."/>
        </authorList>
    </citation>
    <scope>NUCLEOTIDE SEQUENCE [LARGE SCALE GENOMIC DNA]</scope>
</reference>
<dbReference type="Proteomes" id="UP000030765">
    <property type="component" value="Unassembled WGS sequence"/>
</dbReference>
<protein>
    <submittedName>
        <fullName evidence="2 3">Enamelin</fullName>
    </submittedName>
</protein>
<sequence length="81" mass="8871">MPAVFEVGSRKPLRKWSCTCSLPNVQLNVVNPSVPFAIAWLPISTTSGIRFPLFENRTQSPRPNVDENRNRAGSSAVCTVG</sequence>